<dbReference type="GO" id="GO:0032040">
    <property type="term" value="C:small-subunit processome"/>
    <property type="evidence" value="ECO:0007669"/>
    <property type="project" value="TreeGrafter"/>
</dbReference>
<gene>
    <name evidence="6" type="ORF">B0A49_06958</name>
</gene>
<keyword evidence="1" id="KW-0690">Ribosome biogenesis</keyword>
<feature type="domain" description="Nrap protein" evidence="2">
    <location>
        <begin position="2"/>
        <end position="52"/>
    </location>
</feature>
<dbReference type="InterPro" id="IPR035371">
    <property type="entry name" value="Nrap_D6"/>
</dbReference>
<dbReference type="OrthoDB" id="10251401at2759"/>
<evidence type="ECO:0000259" key="3">
    <source>
        <dbReference type="Pfam" id="PF17405"/>
    </source>
</evidence>
<dbReference type="GO" id="GO:0003723">
    <property type="term" value="F:RNA binding"/>
    <property type="evidence" value="ECO:0007669"/>
    <property type="project" value="UniProtKB-KW"/>
</dbReference>
<proteinExistence type="inferred from homology"/>
<evidence type="ECO:0000256" key="1">
    <source>
        <dbReference type="RuleBase" id="RU364032"/>
    </source>
</evidence>
<dbReference type="EMBL" id="NAJN01000737">
    <property type="protein sequence ID" value="TKA69360.1"/>
    <property type="molecule type" value="Genomic_DNA"/>
</dbReference>
<keyword evidence="1" id="KW-0698">rRNA processing</keyword>
<dbReference type="Gene3D" id="3.30.70.3030">
    <property type="match status" value="1"/>
</dbReference>
<dbReference type="InterPro" id="IPR005554">
    <property type="entry name" value="NOL6/Upt22"/>
</dbReference>
<dbReference type="GO" id="GO:0006364">
    <property type="term" value="P:rRNA processing"/>
    <property type="evidence" value="ECO:0007669"/>
    <property type="project" value="UniProtKB-KW"/>
</dbReference>
<feature type="domain" description="Nrap protein" evidence="4">
    <location>
        <begin position="262"/>
        <end position="407"/>
    </location>
</feature>
<keyword evidence="1" id="KW-0539">Nucleus</keyword>
<dbReference type="InterPro" id="IPR035370">
    <property type="entry name" value="Nrap_D5"/>
</dbReference>
<dbReference type="Proteomes" id="UP000308768">
    <property type="component" value="Unassembled WGS sequence"/>
</dbReference>
<comment type="caution">
    <text evidence="6">The sequence shown here is derived from an EMBL/GenBank/DDBJ whole genome shotgun (WGS) entry which is preliminary data.</text>
</comment>
<keyword evidence="7" id="KW-1185">Reference proteome</keyword>
<keyword evidence="1" id="KW-0687">Ribonucleoprotein</keyword>
<dbReference type="InterPro" id="IPR035368">
    <property type="entry name" value="Nrap_D3"/>
</dbReference>
<name>A0A4U0WZR4_9PEZI</name>
<dbReference type="GO" id="GO:0006409">
    <property type="term" value="P:tRNA export from nucleus"/>
    <property type="evidence" value="ECO:0007669"/>
    <property type="project" value="TreeGrafter"/>
</dbReference>
<dbReference type="PANTHER" id="PTHR17972">
    <property type="entry name" value="NUCLEOLAR RNA-ASSOCIATED PROTEIN"/>
    <property type="match status" value="1"/>
</dbReference>
<feature type="domain" description="Nrap protein" evidence="5">
    <location>
        <begin position="420"/>
        <end position="561"/>
    </location>
</feature>
<dbReference type="GO" id="GO:0032545">
    <property type="term" value="C:CURI complex"/>
    <property type="evidence" value="ECO:0007669"/>
    <property type="project" value="TreeGrafter"/>
</dbReference>
<comment type="subcellular location">
    <subcellularLocation>
        <location evidence="1">Nucleus</location>
        <location evidence="1">Nucleolus</location>
    </subcellularLocation>
</comment>
<dbReference type="AlphaFoldDB" id="A0A4U0WZR4"/>
<dbReference type="Pfam" id="PF17405">
    <property type="entry name" value="Nrap_D4"/>
    <property type="match status" value="1"/>
</dbReference>
<evidence type="ECO:0000259" key="4">
    <source>
        <dbReference type="Pfam" id="PF17406"/>
    </source>
</evidence>
<protein>
    <recommendedName>
        <fullName evidence="1">U3 small nucleolar RNA-associated protein 22</fullName>
    </recommendedName>
</protein>
<dbReference type="InterPro" id="IPR035369">
    <property type="entry name" value="Nrap_D4"/>
</dbReference>
<sequence length="566" mass="63228">MEAASFRKFWGEKAELRRFRDVSILESVVWSDKDTGPSIFEQIVRYLLNEHLGKELGNNLTFVGDQFGRLIPGRPGLAPFGPVMEALKTLENDIRGMEGLPLTVRSISAANSQLRYASTQVPLSGALMRMQEVADVAIQFEGSGRWPDDLTAIQRTKMAFLLKLAALFEDTNNAITARLGLENERVNILNQCFLDVVYPSGAAFRLRIRHDREQTLLEQRLKDKTTDPKGKEEAALALAAYKGNFLRSPTHTQAMQTLSTRYPTLSPTVRLVKKWFASHLLASHFPDPLIELFVLRVFVQPYPWSVPSSVMTGFLRTLFFLSRWDWRGDPLIVDMSGEMTAAELSAITTRFEAWRRIDPALNRVVLFVASNIDPDGTTWTDNKPAKVVAARMTALARAACQTVNDQGLHVDAAGLLISPLADYDFVIHLTPSFTGRGQRKKEKNTDVKFKNLQMSEANDATLTGYSPVELFVEEMMELYGQAMVLFYDSHDRAVIAGLWSPHTARRAWKVNLAYSSTPRENHTAADADGDGDGDGGIDVDINREAILAEMARLGGDMVSRIEVNRS</sequence>
<keyword evidence="1" id="KW-0694">RNA-binding</keyword>
<dbReference type="PANTHER" id="PTHR17972:SF0">
    <property type="entry name" value="NUCLEOLAR PROTEIN 6"/>
    <property type="match status" value="1"/>
</dbReference>
<evidence type="ECO:0000259" key="2">
    <source>
        <dbReference type="Pfam" id="PF17404"/>
    </source>
</evidence>
<dbReference type="Pfam" id="PF17404">
    <property type="entry name" value="Nrap_D3"/>
    <property type="match status" value="1"/>
</dbReference>
<comment type="similarity">
    <text evidence="1">Belongs to the NRAP family.</text>
</comment>
<reference evidence="6 7" key="1">
    <citation type="submission" date="2017-03" db="EMBL/GenBank/DDBJ databases">
        <title>Genomes of endolithic fungi from Antarctica.</title>
        <authorList>
            <person name="Coleine C."/>
            <person name="Masonjones S."/>
            <person name="Stajich J.E."/>
        </authorList>
    </citation>
    <scope>NUCLEOTIDE SEQUENCE [LARGE SCALE GENOMIC DNA]</scope>
    <source>
        <strain evidence="6 7">CCFEE 5187</strain>
    </source>
</reference>
<dbReference type="Pfam" id="PF17407">
    <property type="entry name" value="Nrap_D6"/>
    <property type="match status" value="1"/>
</dbReference>
<evidence type="ECO:0000259" key="5">
    <source>
        <dbReference type="Pfam" id="PF17407"/>
    </source>
</evidence>
<organism evidence="6 7">
    <name type="scientific">Cryomyces minteri</name>
    <dbReference type="NCBI Taxonomy" id="331657"/>
    <lineage>
        <taxon>Eukaryota</taxon>
        <taxon>Fungi</taxon>
        <taxon>Dikarya</taxon>
        <taxon>Ascomycota</taxon>
        <taxon>Pezizomycotina</taxon>
        <taxon>Dothideomycetes</taxon>
        <taxon>Dothideomycetes incertae sedis</taxon>
        <taxon>Cryomyces</taxon>
    </lineage>
</organism>
<accession>A0A4U0WZR4</accession>
<dbReference type="GO" id="GO:0034456">
    <property type="term" value="C:UTP-C complex"/>
    <property type="evidence" value="ECO:0007669"/>
    <property type="project" value="TreeGrafter"/>
</dbReference>
<dbReference type="Pfam" id="PF17406">
    <property type="entry name" value="Nrap_D5"/>
    <property type="match status" value="1"/>
</dbReference>
<evidence type="ECO:0000313" key="7">
    <source>
        <dbReference type="Proteomes" id="UP000308768"/>
    </source>
</evidence>
<feature type="domain" description="Nrap protein" evidence="3">
    <location>
        <begin position="78"/>
        <end position="260"/>
    </location>
</feature>
<evidence type="ECO:0000313" key="6">
    <source>
        <dbReference type="EMBL" id="TKA69360.1"/>
    </source>
</evidence>
<dbReference type="STRING" id="331657.A0A4U0WZR4"/>